<dbReference type="RefSeq" id="WP_074371432.1">
    <property type="nucleotide sequence ID" value="NZ_AP024907.1"/>
</dbReference>
<sequence length="143" mass="16469">MSNKFGNVTYCPPDGDDIENPDVELIRNIVLYENEGYWKQGSGESGIEIQGVNEQLIFFNYQDRGVFIMLSPDYEVPVVSSTNNKVQETLVHHIGGNEFRFPDCCLFPKADAWTIIQNFIVSGMKTEKFQWVELYDLDFEHGF</sequence>
<dbReference type="EMBL" id="FSSB01000006">
    <property type="protein sequence ID" value="SIO92808.1"/>
    <property type="molecule type" value="Genomic_DNA"/>
</dbReference>
<reference evidence="2 3" key="1">
    <citation type="submission" date="2016-12" db="EMBL/GenBank/DDBJ databases">
        <authorList>
            <person name="Song W.-J."/>
            <person name="Kurnit D.M."/>
        </authorList>
    </citation>
    <scope>NUCLEOTIDE SEQUENCE [LARGE SCALE GENOMIC DNA]</scope>
    <source>
        <strain evidence="2 3">CECT 9026</strain>
    </source>
</reference>
<protein>
    <recommendedName>
        <fullName evidence="5">DUF4265 domain-containing protein</fullName>
    </recommendedName>
</protein>
<evidence type="ECO:0000313" key="3">
    <source>
        <dbReference type="Proteomes" id="UP000184774"/>
    </source>
</evidence>
<evidence type="ECO:0008006" key="5">
    <source>
        <dbReference type="Google" id="ProtNLM"/>
    </source>
</evidence>
<dbReference type="OrthoDB" id="2895351at2"/>
<dbReference type="EMBL" id="CP046268">
    <property type="protein sequence ID" value="QMV15562.1"/>
    <property type="molecule type" value="Genomic_DNA"/>
</dbReference>
<proteinExistence type="predicted"/>
<reference evidence="1" key="2">
    <citation type="submission" date="2019-11" db="EMBL/GenBank/DDBJ databases">
        <authorList>
            <person name="January G."/>
            <person name="Bunk B."/>
        </authorList>
    </citation>
    <scope>NUCLEOTIDE SEQUENCE</scope>
    <source>
        <strain evidence="1">3.6</strain>
    </source>
</reference>
<evidence type="ECO:0000313" key="4">
    <source>
        <dbReference type="Proteomes" id="UP000515264"/>
    </source>
</evidence>
<accession>A0A1N6M033</accession>
<evidence type="ECO:0000313" key="2">
    <source>
        <dbReference type="EMBL" id="SIO92808.1"/>
    </source>
</evidence>
<dbReference type="Proteomes" id="UP000184774">
    <property type="component" value="Unassembled WGS sequence"/>
</dbReference>
<evidence type="ECO:0000313" key="1">
    <source>
        <dbReference type="EMBL" id="QMV15562.1"/>
    </source>
</evidence>
<dbReference type="Proteomes" id="UP000515264">
    <property type="component" value="Chromosome 1"/>
</dbReference>
<dbReference type="AlphaFoldDB" id="A0A1N6M033"/>
<gene>
    <name evidence="2" type="ORF">VSP9026_00429</name>
    <name evidence="1" type="ORF">Vspart_02884</name>
</gene>
<keyword evidence="4" id="KW-1185">Reference proteome</keyword>
<reference evidence="1 4" key="3">
    <citation type="journal article" date="2020" name="J. Nat. Prod.">
        <title>Genomics-Metabolomics Profiling Disclosed Marine Vibrio spartinae 3.6 as a Producer of a New Branched Side Chain Prodigiosin.</title>
        <authorList>
            <person name="Vitale G.A."/>
            <person name="Sciarretta M."/>
            <person name="Palma Esposito F."/>
            <person name="January G.G."/>
            <person name="Giaccio M."/>
            <person name="Bunk B."/>
            <person name="Sproer C."/>
            <person name="Bajerski F."/>
            <person name="Power D."/>
            <person name="Festa C."/>
            <person name="Monti M.C."/>
            <person name="D'Auria M.V."/>
            <person name="de Pascale D."/>
        </authorList>
    </citation>
    <scope>NUCLEOTIDE SEQUENCE [LARGE SCALE GENOMIC DNA]</scope>
    <source>
        <strain evidence="1 4">3.6</strain>
    </source>
</reference>
<organism evidence="2 3">
    <name type="scientific">Vibrio spartinae</name>
    <dbReference type="NCBI Taxonomy" id="1918945"/>
    <lineage>
        <taxon>Bacteria</taxon>
        <taxon>Pseudomonadati</taxon>
        <taxon>Pseudomonadota</taxon>
        <taxon>Gammaproteobacteria</taxon>
        <taxon>Vibrionales</taxon>
        <taxon>Vibrionaceae</taxon>
        <taxon>Vibrio</taxon>
    </lineage>
</organism>
<name>A0A1N6M033_9VIBR</name>